<reference evidence="3" key="1">
    <citation type="journal article" date="2019" name="Int. J. Syst. Evol. Microbiol.">
        <title>The Global Catalogue of Microorganisms (GCM) 10K type strain sequencing project: providing services to taxonomists for standard genome sequencing and annotation.</title>
        <authorList>
            <consortium name="The Broad Institute Genomics Platform"/>
            <consortium name="The Broad Institute Genome Sequencing Center for Infectious Disease"/>
            <person name="Wu L."/>
            <person name="Ma J."/>
        </authorList>
    </citation>
    <scope>NUCLEOTIDE SEQUENCE [LARGE SCALE GENOMIC DNA]</scope>
    <source>
        <strain evidence="3">CGMCC 4.7319</strain>
    </source>
</reference>
<dbReference type="InterPro" id="IPR036390">
    <property type="entry name" value="WH_DNA-bd_sf"/>
</dbReference>
<accession>A0ABQ2I0S2</accession>
<sequence>MTSPARARATPTWPDLPEAARDVLMEVLIHGAMSRAEIAPRVRLSRATLTRAARALVGHGLLVEGGTELRSSTGRPSEILHVRGEAHQFLGVKLTADRLYAAVADLTATVTDAVDQPLRSTDPAEVVARIAELVTDRPRLTGIGVTLGGVVRDGVVVDAGFLGWEDVPLAESVTGATGLPVAVDNDVQALTSAEHWFGAGAGVESMVVITVGAGVGTGLVIDGKLVQGAHRRPPRFAHLLVDPRGPQCGYGHRGCASSYLMSHVIARRIDGCATYDEAVERAQADDPEAKQVFAEAGYALGVLIGHAANFLDPAKILLTGDGLPLYELASGQVHDGIEDTYEDDPALIDLNVQPFDFGEWARAAAVLAIKAAITGTT</sequence>
<keyword evidence="2" id="KW-0418">Kinase</keyword>
<dbReference type="PANTHER" id="PTHR18964:SF149">
    <property type="entry name" value="BIFUNCTIONAL UDP-N-ACETYLGLUCOSAMINE 2-EPIMERASE_N-ACETYLMANNOSAMINE KINASE"/>
    <property type="match status" value="1"/>
</dbReference>
<name>A0ABQ2I0S2_9PSEU</name>
<dbReference type="PANTHER" id="PTHR18964">
    <property type="entry name" value="ROK (REPRESSOR, ORF, KINASE) FAMILY"/>
    <property type="match status" value="1"/>
</dbReference>
<comment type="similarity">
    <text evidence="1">Belongs to the ROK (NagC/XylR) family.</text>
</comment>
<evidence type="ECO:0000313" key="3">
    <source>
        <dbReference type="Proteomes" id="UP000597656"/>
    </source>
</evidence>
<dbReference type="InterPro" id="IPR043129">
    <property type="entry name" value="ATPase_NBD"/>
</dbReference>
<keyword evidence="2" id="KW-0808">Transferase</keyword>
<dbReference type="RefSeq" id="WP_229693459.1">
    <property type="nucleotide sequence ID" value="NZ_BMNC01000004.1"/>
</dbReference>
<protein>
    <submittedName>
        <fullName evidence="2">Sugar kinase</fullName>
    </submittedName>
</protein>
<proteinExistence type="inferred from homology"/>
<dbReference type="Gene3D" id="1.10.10.10">
    <property type="entry name" value="Winged helix-like DNA-binding domain superfamily/Winged helix DNA-binding domain"/>
    <property type="match status" value="1"/>
</dbReference>
<dbReference type="InterPro" id="IPR000600">
    <property type="entry name" value="ROK"/>
</dbReference>
<dbReference type="GO" id="GO:0016301">
    <property type="term" value="F:kinase activity"/>
    <property type="evidence" value="ECO:0007669"/>
    <property type="project" value="UniProtKB-KW"/>
</dbReference>
<keyword evidence="3" id="KW-1185">Reference proteome</keyword>
<dbReference type="Proteomes" id="UP000597656">
    <property type="component" value="Unassembled WGS sequence"/>
</dbReference>
<dbReference type="SUPFAM" id="SSF53067">
    <property type="entry name" value="Actin-like ATPase domain"/>
    <property type="match status" value="1"/>
</dbReference>
<dbReference type="InterPro" id="IPR036388">
    <property type="entry name" value="WH-like_DNA-bd_sf"/>
</dbReference>
<dbReference type="Pfam" id="PF00480">
    <property type="entry name" value="ROK"/>
    <property type="match status" value="1"/>
</dbReference>
<organism evidence="2 3">
    <name type="scientific">Lentzea pudingi</name>
    <dbReference type="NCBI Taxonomy" id="1789439"/>
    <lineage>
        <taxon>Bacteria</taxon>
        <taxon>Bacillati</taxon>
        <taxon>Actinomycetota</taxon>
        <taxon>Actinomycetes</taxon>
        <taxon>Pseudonocardiales</taxon>
        <taxon>Pseudonocardiaceae</taxon>
        <taxon>Lentzea</taxon>
    </lineage>
</organism>
<evidence type="ECO:0000256" key="1">
    <source>
        <dbReference type="ARBA" id="ARBA00006479"/>
    </source>
</evidence>
<evidence type="ECO:0000313" key="2">
    <source>
        <dbReference type="EMBL" id="GGM93920.1"/>
    </source>
</evidence>
<dbReference type="EMBL" id="BMNC01000004">
    <property type="protein sequence ID" value="GGM93920.1"/>
    <property type="molecule type" value="Genomic_DNA"/>
</dbReference>
<dbReference type="Gene3D" id="3.30.420.40">
    <property type="match status" value="2"/>
</dbReference>
<gene>
    <name evidence="2" type="ORF">GCM10011609_34190</name>
</gene>
<dbReference type="SUPFAM" id="SSF46785">
    <property type="entry name" value="Winged helix' DNA-binding domain"/>
    <property type="match status" value="1"/>
</dbReference>
<comment type="caution">
    <text evidence="2">The sequence shown here is derived from an EMBL/GenBank/DDBJ whole genome shotgun (WGS) entry which is preliminary data.</text>
</comment>